<comment type="caution">
    <text evidence="12">The sequence shown here is derived from an EMBL/GenBank/DDBJ whole genome shotgun (WGS) entry which is preliminary data.</text>
</comment>
<sequence length="557" mass="63138">MTFKWILTPRQCCDLEMLAVGGFEPLTGFLTQPDYETVLSDLHLINGQIWPMPITLDVDEAFANNLTIGCRVGLYNTDNTLLAYMTVADKWQPNKLVEAQQVFGTQDVKHPGVSYLLDKANSWYIGGPIDLVQLPKYFDFPELRHSPTEVKEFFSQLGFNRVIGFQTRNPIHRAHMELTLNAAKQIDGHILIHPVVGLTKPGDIDYFTRVRCYQKIMKYYPEGSASLSLLPLAMRMGGPREAVWHALIRKNYGCTHFIIGRDHAGPGNNSQGKPFYDPYAAQQLAYKYQDEMEIEIVPFQEMIYVKERKKYVPIDQAKPNETVLTISGTQLRDKLLYEKPIPEWFSFPEIISELKNSYPSRPKQGLTLFFTGLSGAGKTTLAHALLAKLMSFGKRNISILDGDVMRRILANELGFSKEDRHLNITRIGYVASEITKAGGVAICAAIAPYRQAREQNRQLISQYGNYIEIYLSTSLQTCEKRDVKGLYIKARQGEIKSFTGIDDPYEVPIYPEIALDTSNLSIDESVKHIILFLQKENYLTNCEPVITEDKAQIAEIA</sequence>
<dbReference type="PANTHER" id="PTHR42700:SF1">
    <property type="entry name" value="SULFATE ADENYLYLTRANSFERASE"/>
    <property type="match status" value="1"/>
</dbReference>
<dbReference type="FunFam" id="3.40.50.620:FF:000052">
    <property type="entry name" value="Sulfate adenylyltransferase"/>
    <property type="match status" value="1"/>
</dbReference>
<dbReference type="InterPro" id="IPR024951">
    <property type="entry name" value="Sulfurylase_cat_dom"/>
</dbReference>
<dbReference type="RefSeq" id="WP_058497205.1">
    <property type="nucleotide sequence ID" value="NZ_CAAAIU010000022.1"/>
</dbReference>
<dbReference type="GO" id="GO:0005737">
    <property type="term" value="C:cytoplasm"/>
    <property type="evidence" value="ECO:0007669"/>
    <property type="project" value="TreeGrafter"/>
</dbReference>
<dbReference type="CDD" id="cd02027">
    <property type="entry name" value="APSK"/>
    <property type="match status" value="1"/>
</dbReference>
<accession>A0A0W0SNF4</accession>
<feature type="domain" description="APS kinase" evidence="9">
    <location>
        <begin position="364"/>
        <end position="516"/>
    </location>
</feature>
<evidence type="ECO:0000256" key="2">
    <source>
        <dbReference type="ARBA" id="ARBA00004806"/>
    </source>
</evidence>
<comment type="catalytic activity">
    <reaction evidence="7">
        <text>sulfate + ATP + H(+) = adenosine 5'-phosphosulfate + diphosphate</text>
        <dbReference type="Rhea" id="RHEA:18133"/>
        <dbReference type="ChEBI" id="CHEBI:15378"/>
        <dbReference type="ChEBI" id="CHEBI:16189"/>
        <dbReference type="ChEBI" id="CHEBI:30616"/>
        <dbReference type="ChEBI" id="CHEBI:33019"/>
        <dbReference type="ChEBI" id="CHEBI:58243"/>
        <dbReference type="EC" id="2.7.7.4"/>
    </reaction>
</comment>
<dbReference type="NCBIfam" id="NF004040">
    <property type="entry name" value="PRK05537.1"/>
    <property type="match status" value="1"/>
</dbReference>
<evidence type="ECO:0000256" key="8">
    <source>
        <dbReference type="HAMAP-Rule" id="MF_00065"/>
    </source>
</evidence>
<keyword evidence="8" id="KW-0597">Phosphoprotein</keyword>
<feature type="domain" description="Sulphate adenylyltransferase catalytic" evidence="10">
    <location>
        <begin position="142"/>
        <end position="355"/>
    </location>
</feature>
<dbReference type="InterPro" id="IPR002891">
    <property type="entry name" value="APS"/>
</dbReference>
<dbReference type="Pfam" id="PF14306">
    <property type="entry name" value="PUA_2"/>
    <property type="match status" value="1"/>
</dbReference>
<feature type="binding site" evidence="8">
    <location>
        <begin position="372"/>
        <end position="379"/>
    </location>
    <ligand>
        <name>ATP</name>
        <dbReference type="ChEBI" id="CHEBI:30616"/>
    </ligand>
</feature>
<dbReference type="Proteomes" id="UP000054736">
    <property type="component" value="Unassembled WGS sequence"/>
</dbReference>
<dbReference type="NCBIfam" id="NF003013">
    <property type="entry name" value="PRK03846.1"/>
    <property type="match status" value="1"/>
</dbReference>
<feature type="domain" description="ATP-sulfurylase PUA-like" evidence="11">
    <location>
        <begin position="5"/>
        <end position="133"/>
    </location>
</feature>
<evidence type="ECO:0000256" key="4">
    <source>
        <dbReference type="ARBA" id="ARBA00022695"/>
    </source>
</evidence>
<dbReference type="InterPro" id="IPR014729">
    <property type="entry name" value="Rossmann-like_a/b/a_fold"/>
</dbReference>
<name>A0A0W0SNF4_9GAMM</name>
<dbReference type="SUPFAM" id="SSF52374">
    <property type="entry name" value="Nucleotidylyl transferase"/>
    <property type="match status" value="1"/>
</dbReference>
<comment type="caution">
    <text evidence="8">Lacks conserved residue(s) required for the propagation of feature annotation.</text>
</comment>
<dbReference type="InterPro" id="IPR015947">
    <property type="entry name" value="PUA-like_sf"/>
</dbReference>
<dbReference type="GO" id="GO:0005524">
    <property type="term" value="F:ATP binding"/>
    <property type="evidence" value="ECO:0007669"/>
    <property type="project" value="UniProtKB-UniRule"/>
</dbReference>
<proteinExistence type="inferred from homology"/>
<evidence type="ECO:0000259" key="10">
    <source>
        <dbReference type="Pfam" id="PF01747"/>
    </source>
</evidence>
<dbReference type="SUPFAM" id="SSF88697">
    <property type="entry name" value="PUA domain-like"/>
    <property type="match status" value="1"/>
</dbReference>
<evidence type="ECO:0000259" key="11">
    <source>
        <dbReference type="Pfam" id="PF14306"/>
    </source>
</evidence>
<gene>
    <name evidence="8 12" type="primary">cysC</name>
    <name evidence="12" type="synonym">sat</name>
    <name evidence="12" type="ORF">Ldro_2949</name>
</gene>
<dbReference type="Pfam" id="PF01583">
    <property type="entry name" value="APS_kinase"/>
    <property type="match status" value="1"/>
</dbReference>
<evidence type="ECO:0000259" key="9">
    <source>
        <dbReference type="Pfam" id="PF01583"/>
    </source>
</evidence>
<keyword evidence="13" id="KW-1185">Reference proteome</keyword>
<keyword evidence="6 8" id="KW-0067">ATP-binding</keyword>
<dbReference type="GO" id="GO:0004781">
    <property type="term" value="F:sulfate adenylyltransferase (ATP) activity"/>
    <property type="evidence" value="ECO:0007669"/>
    <property type="project" value="UniProtKB-EC"/>
</dbReference>
<comment type="catalytic activity">
    <reaction evidence="1 8">
        <text>adenosine 5'-phosphosulfate + ATP = 3'-phosphoadenylyl sulfate + ADP + H(+)</text>
        <dbReference type="Rhea" id="RHEA:24152"/>
        <dbReference type="ChEBI" id="CHEBI:15378"/>
        <dbReference type="ChEBI" id="CHEBI:30616"/>
        <dbReference type="ChEBI" id="CHEBI:58243"/>
        <dbReference type="ChEBI" id="CHEBI:58339"/>
        <dbReference type="ChEBI" id="CHEBI:456216"/>
        <dbReference type="EC" id="2.7.1.25"/>
    </reaction>
</comment>
<dbReference type="NCBIfam" id="TIGR00339">
    <property type="entry name" value="sopT"/>
    <property type="match status" value="1"/>
</dbReference>
<dbReference type="PATRIC" id="fig|1212489.4.peg.3114"/>
<protein>
    <recommendedName>
        <fullName evidence="8">Adenylyl-sulfate kinase</fullName>
        <ecNumber evidence="8">2.7.1.25</ecNumber>
    </recommendedName>
    <alternativeName>
        <fullName evidence="8">APS kinase</fullName>
    </alternativeName>
    <alternativeName>
        <fullName evidence="8">ATP adenosine-5'-phosphosulfate 3'-phosphotransferase</fullName>
    </alternativeName>
    <alternativeName>
        <fullName evidence="8">Adenosine-5'-phosphosulfate kinase</fullName>
    </alternativeName>
</protein>
<dbReference type="Gene3D" id="3.10.400.10">
    <property type="entry name" value="Sulfate adenylyltransferase"/>
    <property type="match status" value="1"/>
</dbReference>
<dbReference type="OrthoDB" id="9804504at2"/>
<evidence type="ECO:0000256" key="6">
    <source>
        <dbReference type="ARBA" id="ARBA00022840"/>
    </source>
</evidence>
<dbReference type="InterPro" id="IPR027417">
    <property type="entry name" value="P-loop_NTPase"/>
</dbReference>
<dbReference type="GO" id="GO:0070814">
    <property type="term" value="P:hydrogen sulfide biosynthetic process"/>
    <property type="evidence" value="ECO:0007669"/>
    <property type="project" value="UniProtKB-UniRule"/>
</dbReference>
<dbReference type="HAMAP" id="MF_00065">
    <property type="entry name" value="Adenylyl_sulf_kinase"/>
    <property type="match status" value="1"/>
</dbReference>
<evidence type="ECO:0000256" key="1">
    <source>
        <dbReference type="ARBA" id="ARBA00001823"/>
    </source>
</evidence>
<dbReference type="InterPro" id="IPR025980">
    <property type="entry name" value="ATP-Sase_PUA-like_dom"/>
</dbReference>
<dbReference type="InterPro" id="IPR059117">
    <property type="entry name" value="APS_kinase_dom"/>
</dbReference>
<dbReference type="AlphaFoldDB" id="A0A0W0SNF4"/>
<dbReference type="Gene3D" id="3.40.50.300">
    <property type="entry name" value="P-loop containing nucleotide triphosphate hydrolases"/>
    <property type="match status" value="1"/>
</dbReference>
<dbReference type="PANTHER" id="PTHR42700">
    <property type="entry name" value="SULFATE ADENYLYLTRANSFERASE"/>
    <property type="match status" value="1"/>
</dbReference>
<evidence type="ECO:0000256" key="5">
    <source>
        <dbReference type="ARBA" id="ARBA00022741"/>
    </source>
</evidence>
<dbReference type="FunFam" id="3.40.50.300:FF:000802">
    <property type="entry name" value="Sulfate adenylyltransferase"/>
    <property type="match status" value="1"/>
</dbReference>
<dbReference type="EMBL" id="LNXY01000031">
    <property type="protein sequence ID" value="KTC84785.1"/>
    <property type="molecule type" value="Genomic_DNA"/>
</dbReference>
<dbReference type="Gene3D" id="3.40.50.620">
    <property type="entry name" value="HUPs"/>
    <property type="match status" value="1"/>
</dbReference>
<dbReference type="InterPro" id="IPR050512">
    <property type="entry name" value="Sulf_AdTrans/APS_kinase"/>
</dbReference>
<keyword evidence="3 8" id="KW-0808">Transferase</keyword>
<evidence type="ECO:0000256" key="7">
    <source>
        <dbReference type="ARBA" id="ARBA00049370"/>
    </source>
</evidence>
<dbReference type="GO" id="GO:0004020">
    <property type="term" value="F:adenylylsulfate kinase activity"/>
    <property type="evidence" value="ECO:0007669"/>
    <property type="project" value="UniProtKB-UniRule"/>
</dbReference>
<dbReference type="GO" id="GO:0010134">
    <property type="term" value="P:sulfate assimilation via adenylyl sulfate reduction"/>
    <property type="evidence" value="ECO:0007669"/>
    <property type="project" value="TreeGrafter"/>
</dbReference>
<evidence type="ECO:0000313" key="13">
    <source>
        <dbReference type="Proteomes" id="UP000054736"/>
    </source>
</evidence>
<comment type="pathway">
    <text evidence="2 8">Sulfur metabolism; hydrogen sulfide biosynthesis; sulfite from sulfate: step 2/3.</text>
</comment>
<evidence type="ECO:0000313" key="12">
    <source>
        <dbReference type="EMBL" id="KTC84785.1"/>
    </source>
</evidence>
<dbReference type="STRING" id="1212489.Ldro_2949"/>
<comment type="similarity">
    <text evidence="8">Belongs to the APS kinase family.</text>
</comment>
<dbReference type="GO" id="GO:0019379">
    <property type="term" value="P:sulfate assimilation, phosphoadenylyl sulfate reduction by phosphoadenylyl-sulfate reductase (thioredoxin)"/>
    <property type="evidence" value="ECO:0007669"/>
    <property type="project" value="TreeGrafter"/>
</dbReference>
<dbReference type="EC" id="2.7.1.25" evidence="8"/>
<dbReference type="NCBIfam" id="TIGR00455">
    <property type="entry name" value="apsK"/>
    <property type="match status" value="1"/>
</dbReference>
<dbReference type="CDD" id="cd00517">
    <property type="entry name" value="ATPS"/>
    <property type="match status" value="1"/>
</dbReference>
<keyword evidence="5 8" id="KW-0547">Nucleotide-binding</keyword>
<dbReference type="UniPathway" id="UPA00140">
    <property type="reaction ID" value="UER00205"/>
</dbReference>
<evidence type="ECO:0000256" key="3">
    <source>
        <dbReference type="ARBA" id="ARBA00022679"/>
    </source>
</evidence>
<dbReference type="Pfam" id="PF01747">
    <property type="entry name" value="ATP-sulfurylase"/>
    <property type="match status" value="1"/>
</dbReference>
<dbReference type="SUPFAM" id="SSF52540">
    <property type="entry name" value="P-loop containing nucleoside triphosphate hydrolases"/>
    <property type="match status" value="1"/>
</dbReference>
<keyword evidence="4" id="KW-0548">Nucleotidyltransferase</keyword>
<keyword evidence="8 12" id="KW-0418">Kinase</keyword>
<dbReference type="InterPro" id="IPR002650">
    <property type="entry name" value="Sulphate_adenylyltransferase"/>
</dbReference>
<comment type="function">
    <text evidence="8">Catalyzes the synthesis of activated sulfate.</text>
</comment>
<reference evidence="12 13" key="1">
    <citation type="submission" date="2015-11" db="EMBL/GenBank/DDBJ databases">
        <title>Genomic analysis of 38 Legionella species identifies large and diverse effector repertoires.</title>
        <authorList>
            <person name="Burstein D."/>
            <person name="Amaro F."/>
            <person name="Zusman T."/>
            <person name="Lifshitz Z."/>
            <person name="Cohen O."/>
            <person name="Gilbert J.A."/>
            <person name="Pupko T."/>
            <person name="Shuman H.A."/>
            <person name="Segal G."/>
        </authorList>
    </citation>
    <scope>NUCLEOTIDE SEQUENCE [LARGE SCALE GENOMIC DNA]</scope>
    <source>
        <strain evidence="12 13">ATCC 700990</strain>
    </source>
</reference>
<organism evidence="12 13">
    <name type="scientific">Legionella drozanskii LLAP-1</name>
    <dbReference type="NCBI Taxonomy" id="1212489"/>
    <lineage>
        <taxon>Bacteria</taxon>
        <taxon>Pseudomonadati</taxon>
        <taxon>Pseudomonadota</taxon>
        <taxon>Gammaproteobacteria</taxon>
        <taxon>Legionellales</taxon>
        <taxon>Legionellaceae</taxon>
        <taxon>Legionella</taxon>
    </lineage>
</organism>